<evidence type="ECO:0000313" key="3">
    <source>
        <dbReference type="EMBL" id="MFB2837454.1"/>
    </source>
</evidence>
<dbReference type="RefSeq" id="WP_413279805.1">
    <property type="nucleotide sequence ID" value="NZ_JBHFNT010000213.1"/>
</dbReference>
<proteinExistence type="predicted"/>
<feature type="domain" description="Type I restriction enzyme HindI endonuclease subunit-like C-terminal" evidence="2">
    <location>
        <begin position="2"/>
        <end position="180"/>
    </location>
</feature>
<accession>A0ABV4WQU6</accession>
<evidence type="ECO:0000256" key="1">
    <source>
        <dbReference type="ARBA" id="ARBA00022747"/>
    </source>
</evidence>
<dbReference type="Proteomes" id="UP001576780">
    <property type="component" value="Unassembled WGS sequence"/>
</dbReference>
<evidence type="ECO:0000259" key="2">
    <source>
        <dbReference type="Pfam" id="PF11867"/>
    </source>
</evidence>
<reference evidence="3 4" key="1">
    <citation type="submission" date="2024-09" db="EMBL/GenBank/DDBJ databases">
        <title>Floridaenema gen nov. (Aerosakkonemataceae, Aerosakkonematales ord. nov., Cyanobacteria) from benthic tropical and subtropical fresh waters, with the description of four new species.</title>
        <authorList>
            <person name="Moretto J.A."/>
            <person name="Berthold D.E."/>
            <person name="Lefler F.W."/>
            <person name="Huang I.-S."/>
            <person name="Laughinghouse H. IV."/>
        </authorList>
    </citation>
    <scope>NUCLEOTIDE SEQUENCE [LARGE SCALE GENOMIC DNA]</scope>
    <source>
        <strain evidence="3 4">BLCC-F167</strain>
    </source>
</reference>
<evidence type="ECO:0000313" key="4">
    <source>
        <dbReference type="Proteomes" id="UP001576780"/>
    </source>
</evidence>
<dbReference type="InterPro" id="IPR021810">
    <property type="entry name" value="T1RH-like_C"/>
</dbReference>
<sequence>MSVLSDSFMAEVKGLEHKNLAVELLKKLLNDEIRTRRKTNLVQSRKLTEMLEGTLRKYQNRVIGAGEIIDELINIAKEIRAADHRGEELNLEPYEVAFYDALAQNESARELMGVEQLRELAIVLVQRIRQNASIDWNLKENVRARMKVMVKRLLRQYGYPPDMQALATELVLEQAKLFTESVVS</sequence>
<gene>
    <name evidence="3" type="ORF">ACE1CA_23245</name>
</gene>
<dbReference type="PANTHER" id="PTHR30195:SF15">
    <property type="entry name" value="TYPE I RESTRICTION ENZYME HINDI ENDONUCLEASE SUBUNIT"/>
    <property type="match status" value="1"/>
</dbReference>
<keyword evidence="1" id="KW-0680">Restriction system</keyword>
<name>A0ABV4WQU6_9CYAN</name>
<protein>
    <submittedName>
        <fullName evidence="3">DUF3387 domain-containing protein</fullName>
    </submittedName>
</protein>
<dbReference type="Pfam" id="PF11867">
    <property type="entry name" value="T1RH-like_C"/>
    <property type="match status" value="1"/>
</dbReference>
<dbReference type="EMBL" id="JBHFNT010000213">
    <property type="protein sequence ID" value="MFB2837454.1"/>
    <property type="molecule type" value="Genomic_DNA"/>
</dbReference>
<dbReference type="InterPro" id="IPR051268">
    <property type="entry name" value="Type-I_R_enzyme_R_subunit"/>
</dbReference>
<comment type="caution">
    <text evidence="3">The sequence shown here is derived from an EMBL/GenBank/DDBJ whole genome shotgun (WGS) entry which is preliminary data.</text>
</comment>
<organism evidence="3 4">
    <name type="scientific">Floridaenema evergladense BLCC-F167</name>
    <dbReference type="NCBI Taxonomy" id="3153639"/>
    <lineage>
        <taxon>Bacteria</taxon>
        <taxon>Bacillati</taxon>
        <taxon>Cyanobacteriota</taxon>
        <taxon>Cyanophyceae</taxon>
        <taxon>Oscillatoriophycideae</taxon>
        <taxon>Aerosakkonematales</taxon>
        <taxon>Aerosakkonemataceae</taxon>
        <taxon>Floridanema</taxon>
        <taxon>Floridanema evergladense</taxon>
    </lineage>
</organism>
<keyword evidence="4" id="KW-1185">Reference proteome</keyword>
<dbReference type="PANTHER" id="PTHR30195">
    <property type="entry name" value="TYPE I SITE-SPECIFIC DEOXYRIBONUCLEASE PROTEIN SUBUNIT M AND R"/>
    <property type="match status" value="1"/>
</dbReference>